<protein>
    <submittedName>
        <fullName evidence="2">Uncharacterized protein</fullName>
    </submittedName>
</protein>
<evidence type="ECO:0000313" key="2">
    <source>
        <dbReference type="EMBL" id="KAK5074612.1"/>
    </source>
</evidence>
<feature type="compositionally biased region" description="Low complexity" evidence="1">
    <location>
        <begin position="41"/>
        <end position="56"/>
    </location>
</feature>
<name>A0ABR0JV37_9EURO</name>
<proteinExistence type="predicted"/>
<keyword evidence="3" id="KW-1185">Reference proteome</keyword>
<accession>A0ABR0JV37</accession>
<evidence type="ECO:0000313" key="3">
    <source>
        <dbReference type="Proteomes" id="UP001345013"/>
    </source>
</evidence>
<dbReference type="Proteomes" id="UP001345013">
    <property type="component" value="Unassembled WGS sequence"/>
</dbReference>
<sequence>MVFRQPDEPQHDPDAIDSERSDDSQSGLEDDNGQRDGVTRPVASSSPSTAKPTAGTEFHRRRSSAKGQKRVGTGPQRDSKRIKVSARLPADHTVGVLKEDIVAPRRHGPTPSPDSRMSLAKQPLIERQQPDRITTMAEAVGSPFAFACGRPKTLVDVAELAETAGALSCYQRRFALARLAQVYNLTCQQNGGKFSVVRKVDKAAAYETMIERTWGDTFPSEHRGSPKTKGGLIDAKTTAAVRWNKYKSKLLRFLEGGQRWLGLVDRHGWSVLALIAPDWDTSNSRLSLTDSIFKQKLTKSECKQLVREITAQRRRLFQDIAKTDVSILDVLVDPSHILSGEFLKAVEDRSADNDERRMV</sequence>
<reference evidence="2 3" key="1">
    <citation type="submission" date="2023-08" db="EMBL/GenBank/DDBJ databases">
        <title>Black Yeasts Isolated from many extreme environments.</title>
        <authorList>
            <person name="Coleine C."/>
            <person name="Stajich J.E."/>
            <person name="Selbmann L."/>
        </authorList>
    </citation>
    <scope>NUCLEOTIDE SEQUENCE [LARGE SCALE GENOMIC DNA]</scope>
    <source>
        <strain evidence="2 3">CCFEE 5885</strain>
    </source>
</reference>
<gene>
    <name evidence="2" type="ORF">LTR24_010067</name>
</gene>
<evidence type="ECO:0000256" key="1">
    <source>
        <dbReference type="SAM" id="MobiDB-lite"/>
    </source>
</evidence>
<feature type="region of interest" description="Disordered" evidence="1">
    <location>
        <begin position="1"/>
        <end position="88"/>
    </location>
</feature>
<feature type="compositionally biased region" description="Basic residues" evidence="1">
    <location>
        <begin position="59"/>
        <end position="69"/>
    </location>
</feature>
<feature type="compositionally biased region" description="Basic and acidic residues" evidence="1">
    <location>
        <begin position="1"/>
        <end position="23"/>
    </location>
</feature>
<organism evidence="2 3">
    <name type="scientific">Lithohypha guttulata</name>
    <dbReference type="NCBI Taxonomy" id="1690604"/>
    <lineage>
        <taxon>Eukaryota</taxon>
        <taxon>Fungi</taxon>
        <taxon>Dikarya</taxon>
        <taxon>Ascomycota</taxon>
        <taxon>Pezizomycotina</taxon>
        <taxon>Eurotiomycetes</taxon>
        <taxon>Chaetothyriomycetidae</taxon>
        <taxon>Chaetothyriales</taxon>
        <taxon>Trichomeriaceae</taxon>
        <taxon>Lithohypha</taxon>
    </lineage>
</organism>
<comment type="caution">
    <text evidence="2">The sequence shown here is derived from an EMBL/GenBank/DDBJ whole genome shotgun (WGS) entry which is preliminary data.</text>
</comment>
<dbReference type="EMBL" id="JAVRRG010000270">
    <property type="protein sequence ID" value="KAK5074612.1"/>
    <property type="molecule type" value="Genomic_DNA"/>
</dbReference>